<protein>
    <submittedName>
        <fullName evidence="2">Uncharacterized protein isoform X2</fullName>
    </submittedName>
</protein>
<keyword evidence="1" id="KW-1185">Reference proteome</keyword>
<dbReference type="Proteomes" id="UP001732720">
    <property type="component" value="Chromosome 8"/>
</dbReference>
<sequence>MGPPAARPAANWGACRLRHPDVTQPEPGPWTQTQTRTWTWTLHSDPDPDPDLNPIHGRRTGFRSQTRSRTWTSNADADLDPRLRPWTLPGPWLGLGRRPFAAPDPTPGLGWDREICRLGSRPTGCRPRARDLPGGCLWEARRGHPPLGRVATPEHHLGKQEPITSVGRPSRTSCSGLNVSSATSLGDT</sequence>
<reference evidence="2" key="1">
    <citation type="submission" date="2025-08" db="UniProtKB">
        <authorList>
            <consortium name="RefSeq"/>
        </authorList>
    </citation>
    <scope>IDENTIFICATION</scope>
</reference>
<evidence type="ECO:0000313" key="2">
    <source>
        <dbReference type="RefSeq" id="XP_073940795.1"/>
    </source>
</evidence>
<organism evidence="1 2">
    <name type="scientific">Castor canadensis</name>
    <name type="common">American beaver</name>
    <dbReference type="NCBI Taxonomy" id="51338"/>
    <lineage>
        <taxon>Eukaryota</taxon>
        <taxon>Metazoa</taxon>
        <taxon>Chordata</taxon>
        <taxon>Craniata</taxon>
        <taxon>Vertebrata</taxon>
        <taxon>Euteleostomi</taxon>
        <taxon>Mammalia</taxon>
        <taxon>Eutheria</taxon>
        <taxon>Euarchontoglires</taxon>
        <taxon>Glires</taxon>
        <taxon>Rodentia</taxon>
        <taxon>Castorimorpha</taxon>
        <taxon>Castoridae</taxon>
        <taxon>Castor</taxon>
    </lineage>
</organism>
<evidence type="ECO:0000313" key="1">
    <source>
        <dbReference type="Proteomes" id="UP001732720"/>
    </source>
</evidence>
<dbReference type="RefSeq" id="XP_073940795.1">
    <property type="nucleotide sequence ID" value="XM_074084694.1"/>
</dbReference>
<gene>
    <name evidence="2" type="primary">LOC141425863</name>
</gene>
<proteinExistence type="predicted"/>
<name>A0AC58NGI5_CASCN</name>
<accession>A0AC58NGI5</accession>